<keyword evidence="1" id="KW-1133">Transmembrane helix</keyword>
<evidence type="ECO:0000313" key="3">
    <source>
        <dbReference type="Proteomes" id="UP000184364"/>
    </source>
</evidence>
<keyword evidence="3" id="KW-1185">Reference proteome</keyword>
<feature type="transmembrane region" description="Helical" evidence="1">
    <location>
        <begin position="96"/>
        <end position="116"/>
    </location>
</feature>
<sequence length="137" mass="16277">MRKKIFKYRLVYYLAIITSLIFFIISVFSIFGLFKDFNILSLIFICCSITINSFAFVNLVEKYDKAVLFLNLGLFLFIFSSGYHVLFGFLSKGFYAILYYNQFKFLMLFIIVLIIVNKFKIKKENFENEIEEIGKHE</sequence>
<organism evidence="2 3">
    <name type="scientific">Chryseobacterium polytrichastri</name>
    <dbReference type="NCBI Taxonomy" id="1302687"/>
    <lineage>
        <taxon>Bacteria</taxon>
        <taxon>Pseudomonadati</taxon>
        <taxon>Bacteroidota</taxon>
        <taxon>Flavobacteriia</taxon>
        <taxon>Flavobacteriales</taxon>
        <taxon>Weeksellaceae</taxon>
        <taxon>Chryseobacterium group</taxon>
        <taxon>Chryseobacterium</taxon>
    </lineage>
</organism>
<dbReference type="EMBL" id="FRAV01000002">
    <property type="protein sequence ID" value="SHK26026.1"/>
    <property type="molecule type" value="Genomic_DNA"/>
</dbReference>
<evidence type="ECO:0000256" key="1">
    <source>
        <dbReference type="SAM" id="Phobius"/>
    </source>
</evidence>
<keyword evidence="1" id="KW-0812">Transmembrane</keyword>
<dbReference type="RefSeq" id="WP_073290419.1">
    <property type="nucleotide sequence ID" value="NZ_FRAV01000002.1"/>
</dbReference>
<proteinExistence type="predicted"/>
<keyword evidence="1" id="KW-0472">Membrane</keyword>
<name>A0A1M6R0W7_9FLAO</name>
<dbReference type="STRING" id="1302687.SAMN05444267_1002149"/>
<accession>A0A1M6R0W7</accession>
<dbReference type="AlphaFoldDB" id="A0A1M6R0W7"/>
<reference evidence="3" key="1">
    <citation type="submission" date="2016-11" db="EMBL/GenBank/DDBJ databases">
        <authorList>
            <person name="Varghese N."/>
            <person name="Submissions S."/>
        </authorList>
    </citation>
    <scope>NUCLEOTIDE SEQUENCE [LARGE SCALE GENOMIC DNA]</scope>
    <source>
        <strain evidence="3">DSM 26899</strain>
    </source>
</reference>
<dbReference type="OrthoDB" id="1263004at2"/>
<protein>
    <submittedName>
        <fullName evidence="2">Uncharacterized protein</fullName>
    </submittedName>
</protein>
<feature type="transmembrane region" description="Helical" evidence="1">
    <location>
        <begin position="12"/>
        <end position="33"/>
    </location>
</feature>
<feature type="transmembrane region" description="Helical" evidence="1">
    <location>
        <begin position="67"/>
        <end position="90"/>
    </location>
</feature>
<evidence type="ECO:0000313" key="2">
    <source>
        <dbReference type="EMBL" id="SHK26026.1"/>
    </source>
</evidence>
<dbReference type="Proteomes" id="UP000184364">
    <property type="component" value="Unassembled WGS sequence"/>
</dbReference>
<feature type="transmembrane region" description="Helical" evidence="1">
    <location>
        <begin position="39"/>
        <end position="60"/>
    </location>
</feature>
<gene>
    <name evidence="2" type="ORF">SAMN05444267_1002149</name>
</gene>